<dbReference type="InterPro" id="IPR050523">
    <property type="entry name" value="AKR_Detox_Biosynth"/>
</dbReference>
<protein>
    <submittedName>
        <fullName evidence="4">Aflatoxin B1 aldehyde reductase member 3</fullName>
    </submittedName>
</protein>
<sequence>MAFHAPLSCFGCVPTLWNELFTVPHLVASHFPLEILIQILRQAFLRSQQASHPYAANPLFGNSLKPDSLRFQLETSLKRLQCPRVDLFYLHLPDHSTPVEDTLRACHQLHQEGKFVELGLSNYAAWEVAEICTLCKSNGWILPTVYQGMYNAITRQVEPELFPCLRHFGLRFYAYNPLAVQRPEGHGSFWGTLGLGADCCLPAGGLLTGRYKYEDKDGKQPLGRFFGTTWAELYRNRYWKEHHFEAIALVEKALQAAYGARAPSMTAAALRWMYHHSQLQGAHGDAVILGMSSLEQLEQNLAAAEEGPLEPAVVDAFHQAWHLVALECPNYFR</sequence>
<dbReference type="SUPFAM" id="SSF51430">
    <property type="entry name" value="NAD(P)-linked oxidoreductase"/>
    <property type="match status" value="1"/>
</dbReference>
<evidence type="ECO:0000259" key="3">
    <source>
        <dbReference type="Pfam" id="PF00248"/>
    </source>
</evidence>
<evidence type="ECO:0000313" key="5">
    <source>
        <dbReference type="Proteomes" id="UP001266305"/>
    </source>
</evidence>
<organism evidence="4 5">
    <name type="scientific">Saguinus oedipus</name>
    <name type="common">Cotton-top tamarin</name>
    <name type="synonym">Oedipomidas oedipus</name>
    <dbReference type="NCBI Taxonomy" id="9490"/>
    <lineage>
        <taxon>Eukaryota</taxon>
        <taxon>Metazoa</taxon>
        <taxon>Chordata</taxon>
        <taxon>Craniata</taxon>
        <taxon>Vertebrata</taxon>
        <taxon>Euteleostomi</taxon>
        <taxon>Mammalia</taxon>
        <taxon>Eutheria</taxon>
        <taxon>Euarchontoglires</taxon>
        <taxon>Primates</taxon>
        <taxon>Haplorrhini</taxon>
        <taxon>Platyrrhini</taxon>
        <taxon>Cebidae</taxon>
        <taxon>Callitrichinae</taxon>
        <taxon>Saguinus</taxon>
    </lineage>
</organism>
<dbReference type="Pfam" id="PF00248">
    <property type="entry name" value="Aldo_ket_red"/>
    <property type="match status" value="2"/>
</dbReference>
<keyword evidence="1" id="KW-0560">Oxidoreductase</keyword>
<accession>A0ABQ9VAG3</accession>
<dbReference type="PANTHER" id="PTHR43364:SF4">
    <property type="entry name" value="NAD(P)-LINKED OXIDOREDUCTASE SUPERFAMILY PROTEIN"/>
    <property type="match status" value="1"/>
</dbReference>
<dbReference type="PANTHER" id="PTHR43364">
    <property type="entry name" value="NADH-SPECIFIC METHYLGLYOXAL REDUCTASE-RELATED"/>
    <property type="match status" value="1"/>
</dbReference>
<feature type="domain" description="NADP-dependent oxidoreductase" evidence="3">
    <location>
        <begin position="63"/>
        <end position="179"/>
    </location>
</feature>
<dbReference type="InterPro" id="IPR023210">
    <property type="entry name" value="NADP_OxRdtase_dom"/>
</dbReference>
<dbReference type="CDD" id="cd19075">
    <property type="entry name" value="AKR_AKR7A1-5"/>
    <property type="match status" value="1"/>
</dbReference>
<proteinExistence type="inferred from homology"/>
<dbReference type="InterPro" id="IPR036812">
    <property type="entry name" value="NAD(P)_OxRdtase_dom_sf"/>
</dbReference>
<keyword evidence="5" id="KW-1185">Reference proteome</keyword>
<comment type="similarity">
    <text evidence="2">Belongs to the aldo/keto reductase family. Aldo/keto reductase 2 subfamily.</text>
</comment>
<dbReference type="Proteomes" id="UP001266305">
    <property type="component" value="Unassembled WGS sequence"/>
</dbReference>
<dbReference type="Gene3D" id="3.20.20.100">
    <property type="entry name" value="NADP-dependent oxidoreductase domain"/>
    <property type="match status" value="2"/>
</dbReference>
<gene>
    <name evidence="4" type="primary">AKR7A3</name>
    <name evidence="4" type="ORF">P7K49_015579</name>
</gene>
<evidence type="ECO:0000256" key="2">
    <source>
        <dbReference type="ARBA" id="ARBA00038157"/>
    </source>
</evidence>
<evidence type="ECO:0000256" key="1">
    <source>
        <dbReference type="ARBA" id="ARBA00023002"/>
    </source>
</evidence>
<reference evidence="4 5" key="1">
    <citation type="submission" date="2023-05" db="EMBL/GenBank/DDBJ databases">
        <title>B98-5 Cell Line De Novo Hybrid Assembly: An Optical Mapping Approach.</title>
        <authorList>
            <person name="Kananen K."/>
            <person name="Auerbach J.A."/>
            <person name="Kautto E."/>
            <person name="Blachly J.S."/>
        </authorList>
    </citation>
    <scope>NUCLEOTIDE SEQUENCE [LARGE SCALE GENOMIC DNA]</scope>
    <source>
        <strain evidence="4">B95-8</strain>
        <tissue evidence="4">Cell line</tissue>
    </source>
</reference>
<dbReference type="EMBL" id="JASSZA010000007">
    <property type="protein sequence ID" value="KAK2106065.1"/>
    <property type="molecule type" value="Genomic_DNA"/>
</dbReference>
<feature type="domain" description="NADP-dependent oxidoreductase" evidence="3">
    <location>
        <begin position="204"/>
        <end position="320"/>
    </location>
</feature>
<evidence type="ECO:0000313" key="4">
    <source>
        <dbReference type="EMBL" id="KAK2106065.1"/>
    </source>
</evidence>
<name>A0ABQ9VAG3_SAGOE</name>
<comment type="caution">
    <text evidence="4">The sequence shown here is derived from an EMBL/GenBank/DDBJ whole genome shotgun (WGS) entry which is preliminary data.</text>
</comment>